<dbReference type="PANTHER" id="PTHR38167:SF1">
    <property type="entry name" value="C2H2-TYPE DOMAIN-CONTAINING PROTEIN"/>
    <property type="match status" value="1"/>
</dbReference>
<feature type="region of interest" description="Disordered" evidence="1">
    <location>
        <begin position="130"/>
        <end position="173"/>
    </location>
</feature>
<evidence type="ECO:0000256" key="1">
    <source>
        <dbReference type="SAM" id="MobiDB-lite"/>
    </source>
</evidence>
<feature type="compositionally biased region" description="Basic and acidic residues" evidence="1">
    <location>
        <begin position="130"/>
        <end position="148"/>
    </location>
</feature>
<evidence type="ECO:0000313" key="3">
    <source>
        <dbReference type="Proteomes" id="UP000037904"/>
    </source>
</evidence>
<dbReference type="PANTHER" id="PTHR38167">
    <property type="entry name" value="C2H2-TYPE DOMAIN-CONTAINING PROTEIN"/>
    <property type="match status" value="1"/>
</dbReference>
<comment type="caution">
    <text evidence="2">The sequence shown here is derived from an EMBL/GenBank/DDBJ whole genome shotgun (WGS) entry which is preliminary data.</text>
</comment>
<feature type="compositionally biased region" description="Polar residues" evidence="1">
    <location>
        <begin position="149"/>
        <end position="159"/>
    </location>
</feature>
<reference evidence="2 3" key="1">
    <citation type="submission" date="2015-04" db="EMBL/GenBank/DDBJ databases">
        <title>The draft genome sequence of Fusarium langsethiae, a T-2/HT-2 mycotoxin producer.</title>
        <authorList>
            <person name="Lysoe E."/>
            <person name="Divon H.H."/>
            <person name="Terzi V."/>
            <person name="Orru L."/>
            <person name="Lamontanara A."/>
            <person name="Kolseth A.-K."/>
            <person name="Frandsen R.J."/>
            <person name="Nielsen K."/>
            <person name="Thrane U."/>
        </authorList>
    </citation>
    <scope>NUCLEOTIDE SEQUENCE [LARGE SCALE GENOMIC DNA]</scope>
    <source>
        <strain evidence="2 3">Fl201059</strain>
    </source>
</reference>
<accession>A0A0N0V7I1</accession>
<feature type="compositionally biased region" description="Acidic residues" evidence="1">
    <location>
        <begin position="162"/>
        <end position="173"/>
    </location>
</feature>
<sequence length="173" mass="19456">MSSSTLEDLVQAPEHQIRAILRALCRDTDIRARALEHDDLQAIDTPSDTKKRKAGDELCICVQCDEAFFNNDNTVTCCYHWGELEVDYDAHVWADHDERCHGTIDSEEMRKENPEGFTWTCCDKPGDKTGCKLGKHEADPLKSRREASSEPSDINTSAFGSDNDEDDEDGDSE</sequence>
<keyword evidence="3" id="KW-1185">Reference proteome</keyword>
<proteinExistence type="predicted"/>
<protein>
    <submittedName>
        <fullName evidence="2">Uncharacterized protein</fullName>
    </submittedName>
</protein>
<dbReference type="AlphaFoldDB" id="A0A0N0V7I1"/>
<name>A0A0N0V7I1_FUSLA</name>
<dbReference type="OrthoDB" id="5422613at2759"/>
<dbReference type="EMBL" id="JXCE01000048">
    <property type="protein sequence ID" value="KPA43177.1"/>
    <property type="molecule type" value="Genomic_DNA"/>
</dbReference>
<dbReference type="Proteomes" id="UP000037904">
    <property type="component" value="Unassembled WGS sequence"/>
</dbReference>
<organism evidence="2 3">
    <name type="scientific">Fusarium langsethiae</name>
    <dbReference type="NCBI Taxonomy" id="179993"/>
    <lineage>
        <taxon>Eukaryota</taxon>
        <taxon>Fungi</taxon>
        <taxon>Dikarya</taxon>
        <taxon>Ascomycota</taxon>
        <taxon>Pezizomycotina</taxon>
        <taxon>Sordariomycetes</taxon>
        <taxon>Hypocreomycetidae</taxon>
        <taxon>Hypocreales</taxon>
        <taxon>Nectriaceae</taxon>
        <taxon>Fusarium</taxon>
    </lineage>
</organism>
<gene>
    <name evidence="2" type="ORF">FLAG1_03944</name>
</gene>
<evidence type="ECO:0000313" key="2">
    <source>
        <dbReference type="EMBL" id="KPA43177.1"/>
    </source>
</evidence>